<dbReference type="SUPFAM" id="SSF50044">
    <property type="entry name" value="SH3-domain"/>
    <property type="match status" value="1"/>
</dbReference>
<evidence type="ECO:0000256" key="2">
    <source>
        <dbReference type="ARBA" id="ARBA00022999"/>
    </source>
</evidence>
<protein>
    <recommendedName>
        <fullName evidence="4">SH3 domain-containing protein</fullName>
    </recommendedName>
</protein>
<evidence type="ECO:0000256" key="1">
    <source>
        <dbReference type="ARBA" id="ARBA00022443"/>
    </source>
</evidence>
<reference evidence="5" key="1">
    <citation type="submission" date="2021-04" db="EMBL/GenBank/DDBJ databases">
        <authorList>
            <consortium name="Molecular Ecology Group"/>
        </authorList>
    </citation>
    <scope>NUCLEOTIDE SEQUENCE</scope>
</reference>
<dbReference type="PROSITE" id="PS50002">
    <property type="entry name" value="SH3"/>
    <property type="match status" value="1"/>
</dbReference>
<keyword evidence="6" id="KW-1185">Reference proteome</keyword>
<dbReference type="Gene3D" id="2.30.30.40">
    <property type="entry name" value="SH3 Domains"/>
    <property type="match status" value="1"/>
</dbReference>
<feature type="non-terminal residue" evidence="5">
    <location>
        <position position="57"/>
    </location>
</feature>
<dbReference type="EMBL" id="CAJHNH020000493">
    <property type="protein sequence ID" value="CAG5118054.1"/>
    <property type="molecule type" value="Genomic_DNA"/>
</dbReference>
<sequence>MEAIALWDFDATQTDEMSLRKGAKLCVINTEDGGWYKAVSGQQSGFIPATYIRLEPH</sequence>
<dbReference type="InterPro" id="IPR036028">
    <property type="entry name" value="SH3-like_dom_sf"/>
</dbReference>
<dbReference type="InterPro" id="IPR001452">
    <property type="entry name" value="SH3_domain"/>
</dbReference>
<evidence type="ECO:0000256" key="3">
    <source>
        <dbReference type="PROSITE-ProRule" id="PRU00192"/>
    </source>
</evidence>
<evidence type="ECO:0000313" key="5">
    <source>
        <dbReference type="EMBL" id="CAG5118054.1"/>
    </source>
</evidence>
<evidence type="ECO:0000313" key="6">
    <source>
        <dbReference type="Proteomes" id="UP000678393"/>
    </source>
</evidence>
<dbReference type="InterPro" id="IPR043539">
    <property type="entry name" value="Grb2-like"/>
</dbReference>
<dbReference type="Proteomes" id="UP000678393">
    <property type="component" value="Unassembled WGS sequence"/>
</dbReference>
<dbReference type="PRINTS" id="PR00452">
    <property type="entry name" value="SH3DOMAIN"/>
</dbReference>
<dbReference type="OrthoDB" id="5971719at2759"/>
<dbReference type="SMART" id="SM00326">
    <property type="entry name" value="SH3"/>
    <property type="match status" value="1"/>
</dbReference>
<keyword evidence="1 3" id="KW-0728">SH3 domain</keyword>
<evidence type="ECO:0000259" key="4">
    <source>
        <dbReference type="PROSITE" id="PS50002"/>
    </source>
</evidence>
<name>A0A8S3YMD6_9EUPU</name>
<gene>
    <name evidence="5" type="ORF">CUNI_LOCUS3612</name>
</gene>
<feature type="domain" description="SH3" evidence="4">
    <location>
        <begin position="1"/>
        <end position="57"/>
    </location>
</feature>
<dbReference type="Pfam" id="PF00018">
    <property type="entry name" value="SH3_1"/>
    <property type="match status" value="1"/>
</dbReference>
<organism evidence="5 6">
    <name type="scientific">Candidula unifasciata</name>
    <dbReference type="NCBI Taxonomy" id="100452"/>
    <lineage>
        <taxon>Eukaryota</taxon>
        <taxon>Metazoa</taxon>
        <taxon>Spiralia</taxon>
        <taxon>Lophotrochozoa</taxon>
        <taxon>Mollusca</taxon>
        <taxon>Gastropoda</taxon>
        <taxon>Heterobranchia</taxon>
        <taxon>Euthyneura</taxon>
        <taxon>Panpulmonata</taxon>
        <taxon>Eupulmonata</taxon>
        <taxon>Stylommatophora</taxon>
        <taxon>Helicina</taxon>
        <taxon>Helicoidea</taxon>
        <taxon>Geomitridae</taxon>
        <taxon>Candidula</taxon>
    </lineage>
</organism>
<keyword evidence="2" id="KW-0727">SH2 domain</keyword>
<dbReference type="PANTHER" id="PTHR46037">
    <property type="entry name" value="PROTEIN ENHANCER OF SEVENLESS 2B"/>
    <property type="match status" value="1"/>
</dbReference>
<accession>A0A8S3YMD6</accession>
<proteinExistence type="predicted"/>
<dbReference type="AlphaFoldDB" id="A0A8S3YMD6"/>
<comment type="caution">
    <text evidence="5">The sequence shown here is derived from an EMBL/GenBank/DDBJ whole genome shotgun (WGS) entry which is preliminary data.</text>
</comment>